<dbReference type="EMBL" id="RDQK01000016">
    <property type="protein sequence ID" value="RMX09165.1"/>
    <property type="molecule type" value="Genomic_DNA"/>
</dbReference>
<name>A0A3M6PYE7_9BURK</name>
<evidence type="ECO:0000313" key="3">
    <source>
        <dbReference type="EMBL" id="RMX09165.1"/>
    </source>
</evidence>
<dbReference type="EMBL" id="RDQL01000022">
    <property type="protein sequence ID" value="RMW96073.1"/>
    <property type="molecule type" value="Genomic_DNA"/>
</dbReference>
<gene>
    <name evidence="3" type="ORF">EBQ24_07455</name>
    <name evidence="1" type="ORF">EBQ25_11400</name>
    <name evidence="2" type="ORF">EBQ26_08985</name>
</gene>
<dbReference type="Proteomes" id="UP000267035">
    <property type="component" value="Unassembled WGS sequence"/>
</dbReference>
<reference evidence="4 5" key="1">
    <citation type="submission" date="2018-10" db="EMBL/GenBank/DDBJ databases">
        <title>Comamonadaceae CDC group NO-1 genome sequencing and assembly.</title>
        <authorList>
            <person name="Bernier A.-M."/>
            <person name="Bernard K."/>
        </authorList>
    </citation>
    <scope>NUCLEOTIDE SEQUENCE [LARGE SCALE GENOMIC DNA]</scope>
    <source>
        <strain evidence="1 4">NML161473</strain>
        <strain evidence="3 6">NML180581</strain>
        <strain evidence="2 5">NML970147</strain>
    </source>
</reference>
<protein>
    <submittedName>
        <fullName evidence="1">Uncharacterized protein</fullName>
    </submittedName>
</protein>
<dbReference type="Proteomes" id="UP000281171">
    <property type="component" value="Unassembled WGS sequence"/>
</dbReference>
<proteinExistence type="predicted"/>
<accession>A0A3M6PYE7</accession>
<dbReference type="AlphaFoldDB" id="A0A3M6PYE7"/>
<dbReference type="Proteomes" id="UP000267521">
    <property type="component" value="Unassembled WGS sequence"/>
</dbReference>
<dbReference type="EMBL" id="RDQM01000010">
    <property type="protein sequence ID" value="RMW96942.1"/>
    <property type="molecule type" value="Genomic_DNA"/>
</dbReference>
<accession>A0A3M6R1R7</accession>
<evidence type="ECO:0000313" key="5">
    <source>
        <dbReference type="Proteomes" id="UP000267521"/>
    </source>
</evidence>
<evidence type="ECO:0000313" key="1">
    <source>
        <dbReference type="EMBL" id="RMW96073.1"/>
    </source>
</evidence>
<evidence type="ECO:0000313" key="6">
    <source>
        <dbReference type="Proteomes" id="UP000281171"/>
    </source>
</evidence>
<sequence length="75" mass="8394">MKKDERATVSQSIASRVDGDQALRKAHKFRADNASKFYQHAPFVKLPPSAPHHVQMVCPARLHSPLPQLRAAHKS</sequence>
<comment type="caution">
    <text evidence="1">The sequence shown here is derived from an EMBL/GenBank/DDBJ whole genome shotgun (WGS) entry which is preliminary data.</text>
</comment>
<dbReference type="RefSeq" id="WP_122238682.1">
    <property type="nucleotide sequence ID" value="NZ_RDQL01000022.1"/>
</dbReference>
<evidence type="ECO:0000313" key="4">
    <source>
        <dbReference type="Proteomes" id="UP000267035"/>
    </source>
</evidence>
<keyword evidence="4" id="KW-1185">Reference proteome</keyword>
<organism evidence="1 4">
    <name type="scientific">Allofranklinella schreckenbergeri</name>
    <dbReference type="NCBI Taxonomy" id="1076744"/>
    <lineage>
        <taxon>Bacteria</taxon>
        <taxon>Pseudomonadati</taxon>
        <taxon>Pseudomonadota</taxon>
        <taxon>Betaproteobacteria</taxon>
        <taxon>Burkholderiales</taxon>
        <taxon>Comamonadaceae</taxon>
        <taxon>Allofranklinella</taxon>
    </lineage>
</organism>
<evidence type="ECO:0000313" key="2">
    <source>
        <dbReference type="EMBL" id="RMW96942.1"/>
    </source>
</evidence>
<accession>A0A3M6Q107</accession>